<keyword evidence="2" id="KW-1185">Reference proteome</keyword>
<sequence>MSPGLSLEQLREDAEFLLQGAPPGSPLPPLTAAFIQYATRVSVSVLDVDAARPFAEECLDHGATPEQLHEVLTLVAGLGVHSFMEGSQSLVELAQERGIHPATEAQAASELVETWTGGGAYWETFDGYVPGFLDALAQSSPSALEGFMMIGALPGKTRTVPAVTKELISIAVDAMPMHRYMPGLALHVHNALELGAGSTEILSAIDLAKATPGHRGVPARGAAAAMTQRPSTAAQAAITNR</sequence>
<dbReference type="InterPro" id="IPR029032">
    <property type="entry name" value="AhpD-like"/>
</dbReference>
<dbReference type="EMBL" id="JBHLWH010000012">
    <property type="protein sequence ID" value="MFC0247667.1"/>
    <property type="molecule type" value="Genomic_DNA"/>
</dbReference>
<dbReference type="SUPFAM" id="SSF69118">
    <property type="entry name" value="AhpD-like"/>
    <property type="match status" value="1"/>
</dbReference>
<reference evidence="1 2" key="1">
    <citation type="submission" date="2024-09" db="EMBL/GenBank/DDBJ databases">
        <authorList>
            <person name="Sun Q."/>
            <person name="Mori K."/>
        </authorList>
    </citation>
    <scope>NUCLEOTIDE SEQUENCE [LARGE SCALE GENOMIC DNA]</scope>
    <source>
        <strain evidence="1 2">CCM 7609</strain>
    </source>
</reference>
<dbReference type="PANTHER" id="PTHR33930">
    <property type="entry name" value="ALKYL HYDROPEROXIDE REDUCTASE AHPD"/>
    <property type="match status" value="1"/>
</dbReference>
<dbReference type="PANTHER" id="PTHR33930:SF2">
    <property type="entry name" value="BLR3452 PROTEIN"/>
    <property type="match status" value="1"/>
</dbReference>
<protein>
    <submittedName>
        <fullName evidence="1">Carboxymuconolactone decarboxylase family protein</fullName>
    </submittedName>
</protein>
<evidence type="ECO:0000313" key="1">
    <source>
        <dbReference type="EMBL" id="MFC0247667.1"/>
    </source>
</evidence>
<comment type="caution">
    <text evidence="1">The sequence shown here is derived from an EMBL/GenBank/DDBJ whole genome shotgun (WGS) entry which is preliminary data.</text>
</comment>
<proteinExistence type="predicted"/>
<accession>A0ABV6F2N2</accession>
<dbReference type="Gene3D" id="1.20.1290.10">
    <property type="entry name" value="AhpD-like"/>
    <property type="match status" value="1"/>
</dbReference>
<organism evidence="1 2">
    <name type="scientific">Citricoccus parietis</name>
    <dbReference type="NCBI Taxonomy" id="592307"/>
    <lineage>
        <taxon>Bacteria</taxon>
        <taxon>Bacillati</taxon>
        <taxon>Actinomycetota</taxon>
        <taxon>Actinomycetes</taxon>
        <taxon>Micrococcales</taxon>
        <taxon>Micrococcaceae</taxon>
        <taxon>Citricoccus</taxon>
    </lineage>
</organism>
<name>A0ABV6F2N2_9MICC</name>
<dbReference type="RefSeq" id="WP_159554417.1">
    <property type="nucleotide sequence ID" value="NZ_JBHLWH010000012.1"/>
</dbReference>
<dbReference type="Proteomes" id="UP001589766">
    <property type="component" value="Unassembled WGS sequence"/>
</dbReference>
<evidence type="ECO:0000313" key="2">
    <source>
        <dbReference type="Proteomes" id="UP001589766"/>
    </source>
</evidence>
<gene>
    <name evidence="1" type="ORF">ACFFIO_04035</name>
</gene>